<feature type="transmembrane region" description="Helical" evidence="2">
    <location>
        <begin position="57"/>
        <end position="79"/>
    </location>
</feature>
<dbReference type="RefSeq" id="WP_351976508.1">
    <property type="nucleotide sequence ID" value="NZ_JBEPBX010000012.1"/>
</dbReference>
<organism evidence="3 4">
    <name type="scientific">Streptomyces xantholiticus</name>
    <dbReference type="NCBI Taxonomy" id="68285"/>
    <lineage>
        <taxon>Bacteria</taxon>
        <taxon>Bacillati</taxon>
        <taxon>Actinomycetota</taxon>
        <taxon>Actinomycetes</taxon>
        <taxon>Kitasatosporales</taxon>
        <taxon>Streptomycetaceae</taxon>
        <taxon>Streptomyces</taxon>
    </lineage>
</organism>
<protein>
    <submittedName>
        <fullName evidence="3">Uncharacterized protein</fullName>
    </submittedName>
</protein>
<name>A0ABV1UVE7_9ACTN</name>
<keyword evidence="4" id="KW-1185">Reference proteome</keyword>
<proteinExistence type="predicted"/>
<keyword evidence="2" id="KW-1133">Transmembrane helix</keyword>
<comment type="caution">
    <text evidence="3">The sequence shown here is derived from an EMBL/GenBank/DDBJ whole genome shotgun (WGS) entry which is preliminary data.</text>
</comment>
<keyword evidence="2" id="KW-0472">Membrane</keyword>
<feature type="compositionally biased region" description="Polar residues" evidence="1">
    <location>
        <begin position="30"/>
        <end position="42"/>
    </location>
</feature>
<keyword evidence="2" id="KW-0812">Transmembrane</keyword>
<dbReference type="EMBL" id="JBEPBX010000012">
    <property type="protein sequence ID" value="MER6614768.1"/>
    <property type="molecule type" value="Genomic_DNA"/>
</dbReference>
<feature type="region of interest" description="Disordered" evidence="1">
    <location>
        <begin position="1"/>
        <end position="50"/>
    </location>
</feature>
<gene>
    <name evidence="3" type="ORF">ABT276_15595</name>
</gene>
<evidence type="ECO:0000313" key="4">
    <source>
        <dbReference type="Proteomes" id="UP001445472"/>
    </source>
</evidence>
<sequence length="302" mass="32806">MTDQNALTTAPEPVTGPQTAVPAPPEPRSPTASQLSPESQTPQLPPAPRDRRKLRAVLRWTAAVLVFAAAGTGTAFGIASQERTDVPGLSTLSDGRWEYPKLAKPTLPPGAPLPFVQENPGEIHYADLEQLLLPVPAGGRPDPALRGEHSRVPVDRYLREYAEDGRESLREHLTEGGLRHIVARGWSMPDGTSVRVFLLRFHTSALAGYYFDAQLGGGPDTMLRPVDVEEMSSYDQEYDNDAKVASTERYVYDEAAPRGPVHVRHAYVTAGDTVALVVVSRKGAAPLVPFHQTVILQNQLLG</sequence>
<evidence type="ECO:0000313" key="3">
    <source>
        <dbReference type="EMBL" id="MER6614768.1"/>
    </source>
</evidence>
<reference evidence="3 4" key="1">
    <citation type="submission" date="2024-06" db="EMBL/GenBank/DDBJ databases">
        <title>The Natural Products Discovery Center: Release of the First 8490 Sequenced Strains for Exploring Actinobacteria Biosynthetic Diversity.</title>
        <authorList>
            <person name="Kalkreuter E."/>
            <person name="Kautsar S.A."/>
            <person name="Yang D."/>
            <person name="Bader C.D."/>
            <person name="Teijaro C.N."/>
            <person name="Fluegel L."/>
            <person name="Davis C.M."/>
            <person name="Simpson J.R."/>
            <person name="Lauterbach L."/>
            <person name="Steele A.D."/>
            <person name="Gui C."/>
            <person name="Meng S."/>
            <person name="Li G."/>
            <person name="Viehrig K."/>
            <person name="Ye F."/>
            <person name="Su P."/>
            <person name="Kiefer A.F."/>
            <person name="Nichols A."/>
            <person name="Cepeda A.J."/>
            <person name="Yan W."/>
            <person name="Fan B."/>
            <person name="Jiang Y."/>
            <person name="Adhikari A."/>
            <person name="Zheng C.-J."/>
            <person name="Schuster L."/>
            <person name="Cowan T.M."/>
            <person name="Smanski M.J."/>
            <person name="Chevrette M.G."/>
            <person name="De Carvalho L.P.S."/>
            <person name="Shen B."/>
        </authorList>
    </citation>
    <scope>NUCLEOTIDE SEQUENCE [LARGE SCALE GENOMIC DNA]</scope>
    <source>
        <strain evidence="3 4">NPDC000837</strain>
    </source>
</reference>
<evidence type="ECO:0000256" key="1">
    <source>
        <dbReference type="SAM" id="MobiDB-lite"/>
    </source>
</evidence>
<evidence type="ECO:0000256" key="2">
    <source>
        <dbReference type="SAM" id="Phobius"/>
    </source>
</evidence>
<accession>A0ABV1UVE7</accession>
<dbReference type="Proteomes" id="UP001445472">
    <property type="component" value="Unassembled WGS sequence"/>
</dbReference>